<dbReference type="InterPro" id="IPR027417">
    <property type="entry name" value="P-loop_NTPase"/>
</dbReference>
<dbReference type="GO" id="GO:0019843">
    <property type="term" value="F:rRNA binding"/>
    <property type="evidence" value="ECO:0007669"/>
    <property type="project" value="UniProtKB-KW"/>
</dbReference>
<feature type="domain" description="S1-like" evidence="12">
    <location>
        <begin position="7"/>
        <end position="70"/>
    </location>
</feature>
<dbReference type="GO" id="GO:0005737">
    <property type="term" value="C:cytoplasm"/>
    <property type="evidence" value="ECO:0007669"/>
    <property type="project" value="UniProtKB-SubCell"/>
</dbReference>
<dbReference type="GO" id="GO:0005525">
    <property type="term" value="F:GTP binding"/>
    <property type="evidence" value="ECO:0007669"/>
    <property type="project" value="UniProtKB-UniRule"/>
</dbReference>
<dbReference type="InterPro" id="IPR010914">
    <property type="entry name" value="RsgA_GTPase_dom"/>
</dbReference>
<feature type="binding site" evidence="10">
    <location>
        <position position="249"/>
    </location>
    <ligand>
        <name>Zn(2+)</name>
        <dbReference type="ChEBI" id="CHEBI:29105"/>
    </ligand>
</feature>
<dbReference type="SUPFAM" id="SSF50249">
    <property type="entry name" value="Nucleic acid-binding proteins"/>
    <property type="match status" value="1"/>
</dbReference>
<protein>
    <recommendedName>
        <fullName evidence="10">Small ribosomal subunit biogenesis GTPase RsgA</fullName>
        <ecNumber evidence="10">3.6.1.-</ecNumber>
    </recommendedName>
</protein>
<dbReference type="Gene3D" id="1.10.40.50">
    <property type="entry name" value="Probable gtpase engc, domain 3"/>
    <property type="match status" value="1"/>
</dbReference>
<comment type="subcellular location">
    <subcellularLocation>
        <location evidence="10">Cytoplasm</location>
    </subcellularLocation>
</comment>
<dbReference type="PROSITE" id="PS50936">
    <property type="entry name" value="ENGC_GTPASE"/>
    <property type="match status" value="1"/>
</dbReference>
<dbReference type="GO" id="GO:0046872">
    <property type="term" value="F:metal ion binding"/>
    <property type="evidence" value="ECO:0007669"/>
    <property type="project" value="UniProtKB-KW"/>
</dbReference>
<evidence type="ECO:0000256" key="1">
    <source>
        <dbReference type="ARBA" id="ARBA00022490"/>
    </source>
</evidence>
<comment type="caution">
    <text evidence="15">The sequence shown here is derived from an EMBL/GenBank/DDBJ whole genome shotgun (WGS) entry which is preliminary data.</text>
</comment>
<keyword evidence="6 10" id="KW-0378">Hydrolase</keyword>
<feature type="domain" description="CP-type G" evidence="14">
    <location>
        <begin position="63"/>
        <end position="220"/>
    </location>
</feature>
<keyword evidence="8 10" id="KW-0694">RNA-binding</keyword>
<dbReference type="PANTHER" id="PTHR32120:SF11">
    <property type="entry name" value="SMALL RIBOSOMAL SUBUNIT BIOGENESIS GTPASE RSGA 1, MITOCHONDRIAL-RELATED"/>
    <property type="match status" value="1"/>
</dbReference>
<evidence type="ECO:0000256" key="11">
    <source>
        <dbReference type="PROSITE-ProRule" id="PRU00181"/>
    </source>
</evidence>
<evidence type="ECO:0000256" key="8">
    <source>
        <dbReference type="ARBA" id="ARBA00022884"/>
    </source>
</evidence>
<dbReference type="SUPFAM" id="SSF52540">
    <property type="entry name" value="P-loop containing nucleoside triphosphate hydrolases"/>
    <property type="match status" value="1"/>
</dbReference>
<sequence>MQGLVVLLEANRPTVEAEDGTRFLCYLRGKIKRDQGRIMVGDHVEITPTDPGEAIITKVLPRVNSLFRPPVANISGLFVIFSFGQPTGSLELLDKRLVMADVLDVDAEIVVTKTDLVKDEEELLRFVRLYEEIGYRVWATSVVTHHGLSELLYSARHGIWVMIGESGVGKSSLVKAMLPHEDVAVQELSRIGRGQQTTRWVRLLKVQDFWLADTPGYTALEMAVSDAHRIRSAFWEWDNAACRFQDCFHIDEPGCDVLPKVRQGLYDPKRYEHYRLILQQWVKSY</sequence>
<organism evidence="15 16">
    <name type="scientific">Sulfobacillus benefaciens</name>
    <dbReference type="NCBI Taxonomy" id="453960"/>
    <lineage>
        <taxon>Bacteria</taxon>
        <taxon>Bacillati</taxon>
        <taxon>Bacillota</taxon>
        <taxon>Clostridia</taxon>
        <taxon>Eubacteriales</taxon>
        <taxon>Clostridiales Family XVII. Incertae Sedis</taxon>
        <taxon>Sulfobacillus</taxon>
    </lineage>
</organism>
<feature type="binding site" evidence="10">
    <location>
        <begin position="112"/>
        <end position="115"/>
    </location>
    <ligand>
        <name>GTP</name>
        <dbReference type="ChEBI" id="CHEBI:37565"/>
    </ligand>
</feature>
<keyword evidence="11" id="KW-0648">Protein biosynthesis</keyword>
<dbReference type="Proteomes" id="UP000242699">
    <property type="component" value="Unassembled WGS sequence"/>
</dbReference>
<feature type="binding site" evidence="10">
    <location>
        <begin position="164"/>
        <end position="172"/>
    </location>
    <ligand>
        <name>GTP</name>
        <dbReference type="ChEBI" id="CHEBI:37565"/>
    </ligand>
</feature>
<comment type="subunit">
    <text evidence="10">Monomer. Associates with 30S ribosomal subunit, binds 16S rRNA.</text>
</comment>
<comment type="cofactor">
    <cofactor evidence="10">
        <name>Zn(2+)</name>
        <dbReference type="ChEBI" id="CHEBI:29105"/>
    </cofactor>
    <text evidence="10">Binds 1 zinc ion per subunit.</text>
</comment>
<evidence type="ECO:0000259" key="12">
    <source>
        <dbReference type="PROSITE" id="PS50832"/>
    </source>
</evidence>
<keyword evidence="4 10" id="KW-0699">rRNA-binding</keyword>
<evidence type="ECO:0000256" key="7">
    <source>
        <dbReference type="ARBA" id="ARBA00022833"/>
    </source>
</evidence>
<dbReference type="EC" id="3.6.1.-" evidence="10"/>
<dbReference type="NCBIfam" id="TIGR00157">
    <property type="entry name" value="ribosome small subunit-dependent GTPase A"/>
    <property type="match status" value="1"/>
</dbReference>
<keyword evidence="9 10" id="KW-0342">GTP-binding</keyword>
<evidence type="ECO:0000256" key="9">
    <source>
        <dbReference type="ARBA" id="ARBA00023134"/>
    </source>
</evidence>
<dbReference type="GO" id="GO:0003924">
    <property type="term" value="F:GTPase activity"/>
    <property type="evidence" value="ECO:0007669"/>
    <property type="project" value="UniProtKB-UniRule"/>
</dbReference>
<feature type="binding site" evidence="10">
    <location>
        <position position="242"/>
    </location>
    <ligand>
        <name>Zn(2+)</name>
        <dbReference type="ChEBI" id="CHEBI:29105"/>
    </ligand>
</feature>
<comment type="similarity">
    <text evidence="10">Belongs to the TRAFAC class YlqF/YawG GTPase family. RsgA subfamily.</text>
</comment>
<dbReference type="InterPro" id="IPR004881">
    <property type="entry name" value="Ribosome_biogen_GTPase_RsgA"/>
</dbReference>
<evidence type="ECO:0000256" key="2">
    <source>
        <dbReference type="ARBA" id="ARBA00022517"/>
    </source>
</evidence>
<reference evidence="15 16" key="1">
    <citation type="journal article" date="2014" name="BMC Genomics">
        <title>Comparison of environmental and isolate Sulfobacillus genomes reveals diverse carbon, sulfur, nitrogen, and hydrogen metabolisms.</title>
        <authorList>
            <person name="Justice N.B."/>
            <person name="Norman A."/>
            <person name="Brown C.T."/>
            <person name="Singh A."/>
            <person name="Thomas B.C."/>
            <person name="Banfield J.F."/>
        </authorList>
    </citation>
    <scope>NUCLEOTIDE SEQUENCE [LARGE SCALE GENOMIC DNA]</scope>
    <source>
        <strain evidence="15">AMDSBA1</strain>
    </source>
</reference>
<dbReference type="CDD" id="cd01854">
    <property type="entry name" value="YjeQ_EngC"/>
    <property type="match status" value="1"/>
</dbReference>
<dbReference type="HAMAP" id="MF_01820">
    <property type="entry name" value="GTPase_RsgA"/>
    <property type="match status" value="1"/>
</dbReference>
<dbReference type="InterPro" id="IPR030378">
    <property type="entry name" value="G_CP_dom"/>
</dbReference>
<keyword evidence="11" id="KW-0396">Initiation factor</keyword>
<accession>A0A2T2XAQ3</accession>
<evidence type="ECO:0000313" key="15">
    <source>
        <dbReference type="EMBL" id="PSR31550.1"/>
    </source>
</evidence>
<comment type="function">
    <text evidence="10">One of several proteins that assist in the late maturation steps of the functional core of the 30S ribosomal subunit. Helps release RbfA from mature subunits. May play a role in the assembly of ribosomal proteins into the subunit. Circularly permuted GTPase that catalyzes slow GTP hydrolysis, GTPase activity is stimulated by the 30S ribosomal subunit.</text>
</comment>
<dbReference type="PANTHER" id="PTHR32120">
    <property type="entry name" value="SMALL RIBOSOMAL SUBUNIT BIOGENESIS GTPASE RSGA"/>
    <property type="match status" value="1"/>
</dbReference>
<gene>
    <name evidence="10 15" type="primary">rsgA</name>
    <name evidence="15" type="ORF">C7B43_02315</name>
</gene>
<dbReference type="Pfam" id="PF03193">
    <property type="entry name" value="RsgA_GTPase"/>
    <property type="match status" value="1"/>
</dbReference>
<proteinExistence type="inferred from homology"/>
<keyword evidence="2 10" id="KW-0690">Ribosome biogenesis</keyword>
<name>A0A2T2XAQ3_9FIRM</name>
<dbReference type="AlphaFoldDB" id="A0A2T2XAQ3"/>
<dbReference type="GO" id="GO:0042274">
    <property type="term" value="P:ribosomal small subunit biogenesis"/>
    <property type="evidence" value="ECO:0007669"/>
    <property type="project" value="UniProtKB-UniRule"/>
</dbReference>
<evidence type="ECO:0000259" key="14">
    <source>
        <dbReference type="PROSITE" id="PS51721"/>
    </source>
</evidence>
<dbReference type="InterPro" id="IPR006196">
    <property type="entry name" value="RNA-binding_domain_S1_IF1"/>
</dbReference>
<dbReference type="GO" id="GO:0003743">
    <property type="term" value="F:translation initiation factor activity"/>
    <property type="evidence" value="ECO:0007669"/>
    <property type="project" value="UniProtKB-UniRule"/>
</dbReference>
<dbReference type="PROSITE" id="PS51721">
    <property type="entry name" value="G_CP"/>
    <property type="match status" value="1"/>
</dbReference>
<dbReference type="CDD" id="cd04466">
    <property type="entry name" value="S1_YloQ_GTPase"/>
    <property type="match status" value="1"/>
</dbReference>
<keyword evidence="1 10" id="KW-0963">Cytoplasm</keyword>
<evidence type="ECO:0000313" key="16">
    <source>
        <dbReference type="Proteomes" id="UP000242699"/>
    </source>
</evidence>
<feature type="binding site" evidence="10">
    <location>
        <position position="247"/>
    </location>
    <ligand>
        <name>Zn(2+)</name>
        <dbReference type="ChEBI" id="CHEBI:29105"/>
    </ligand>
</feature>
<dbReference type="PROSITE" id="PS50832">
    <property type="entry name" value="S1_IF1_TYPE"/>
    <property type="match status" value="1"/>
</dbReference>
<dbReference type="EMBL" id="PXYT01000002">
    <property type="protein sequence ID" value="PSR31550.1"/>
    <property type="molecule type" value="Genomic_DNA"/>
</dbReference>
<keyword evidence="5 10" id="KW-0547">Nucleotide-binding</keyword>
<dbReference type="Gene3D" id="2.40.50.140">
    <property type="entry name" value="Nucleic acid-binding proteins"/>
    <property type="match status" value="1"/>
</dbReference>
<evidence type="ECO:0000259" key="13">
    <source>
        <dbReference type="PROSITE" id="PS50936"/>
    </source>
</evidence>
<evidence type="ECO:0000256" key="6">
    <source>
        <dbReference type="ARBA" id="ARBA00022801"/>
    </source>
</evidence>
<feature type="domain" description="EngC GTPase" evidence="13">
    <location>
        <begin position="72"/>
        <end position="218"/>
    </location>
</feature>
<dbReference type="Gene3D" id="3.40.50.300">
    <property type="entry name" value="P-loop containing nucleotide triphosphate hydrolases"/>
    <property type="match status" value="1"/>
</dbReference>
<evidence type="ECO:0000256" key="3">
    <source>
        <dbReference type="ARBA" id="ARBA00022723"/>
    </source>
</evidence>
<evidence type="ECO:0000256" key="5">
    <source>
        <dbReference type="ARBA" id="ARBA00022741"/>
    </source>
</evidence>
<feature type="binding site" evidence="10">
    <location>
        <position position="255"/>
    </location>
    <ligand>
        <name>Zn(2+)</name>
        <dbReference type="ChEBI" id="CHEBI:29105"/>
    </ligand>
</feature>
<keyword evidence="3 10" id="KW-0479">Metal-binding</keyword>
<dbReference type="InterPro" id="IPR012340">
    <property type="entry name" value="NA-bd_OB-fold"/>
</dbReference>
<evidence type="ECO:0000256" key="4">
    <source>
        <dbReference type="ARBA" id="ARBA00022730"/>
    </source>
</evidence>
<keyword evidence="7 10" id="KW-0862">Zinc</keyword>
<evidence type="ECO:0000256" key="10">
    <source>
        <dbReference type="HAMAP-Rule" id="MF_01820"/>
    </source>
</evidence>
<dbReference type="InterPro" id="IPR031944">
    <property type="entry name" value="RsgA_N"/>
</dbReference>